<sequence length="169" mass="19797">DWEIPDVLKCLENTWAFWEKSLPAVYKRERIPISFHFFTSAPSGCYWLFHYISAFTSDNYIIMAFAPKACRIFLVFLFGVCLQLRAQHIPGARCQCPETMLRTGGIVVDFKIIESTFYCNKTEVIVTIEENAAQRCLNPEGKRGRHFIQCWEKINKNEKLKKSCFRRKP</sequence>
<protein>
    <submittedName>
        <fullName evidence="1">Uncharacterized protein</fullName>
    </submittedName>
</protein>
<dbReference type="EMBL" id="CM055741">
    <property type="protein sequence ID" value="KAJ8001892.1"/>
    <property type="molecule type" value="Genomic_DNA"/>
</dbReference>
<gene>
    <name evidence="1" type="ORF">DPEC_G00174120</name>
</gene>
<evidence type="ECO:0000313" key="1">
    <source>
        <dbReference type="EMBL" id="KAJ8001892.1"/>
    </source>
</evidence>
<proteinExistence type="predicted"/>
<keyword evidence="2" id="KW-1185">Reference proteome</keyword>
<evidence type="ECO:0000313" key="2">
    <source>
        <dbReference type="Proteomes" id="UP001157502"/>
    </source>
</evidence>
<reference evidence="1" key="1">
    <citation type="submission" date="2021-05" db="EMBL/GenBank/DDBJ databases">
        <authorList>
            <person name="Pan Q."/>
            <person name="Jouanno E."/>
            <person name="Zahm M."/>
            <person name="Klopp C."/>
            <person name="Cabau C."/>
            <person name="Louis A."/>
            <person name="Berthelot C."/>
            <person name="Parey E."/>
            <person name="Roest Crollius H."/>
            <person name="Montfort J."/>
            <person name="Robinson-Rechavi M."/>
            <person name="Bouchez O."/>
            <person name="Lampietro C."/>
            <person name="Lopez Roques C."/>
            <person name="Donnadieu C."/>
            <person name="Postlethwait J."/>
            <person name="Bobe J."/>
            <person name="Dillon D."/>
            <person name="Chandos A."/>
            <person name="von Hippel F."/>
            <person name="Guiguen Y."/>
        </authorList>
    </citation>
    <scope>NUCLEOTIDE SEQUENCE</scope>
    <source>
        <strain evidence="1">YG-Jan2019</strain>
    </source>
</reference>
<name>A0ACC2GE33_DALPE</name>
<feature type="non-terminal residue" evidence="1">
    <location>
        <position position="1"/>
    </location>
</feature>
<comment type="caution">
    <text evidence="1">The sequence shown here is derived from an EMBL/GenBank/DDBJ whole genome shotgun (WGS) entry which is preliminary data.</text>
</comment>
<accession>A0ACC2GE33</accession>
<organism evidence="1 2">
    <name type="scientific">Dallia pectoralis</name>
    <name type="common">Alaska blackfish</name>
    <dbReference type="NCBI Taxonomy" id="75939"/>
    <lineage>
        <taxon>Eukaryota</taxon>
        <taxon>Metazoa</taxon>
        <taxon>Chordata</taxon>
        <taxon>Craniata</taxon>
        <taxon>Vertebrata</taxon>
        <taxon>Euteleostomi</taxon>
        <taxon>Actinopterygii</taxon>
        <taxon>Neopterygii</taxon>
        <taxon>Teleostei</taxon>
        <taxon>Protacanthopterygii</taxon>
        <taxon>Esociformes</taxon>
        <taxon>Umbridae</taxon>
        <taxon>Dallia</taxon>
    </lineage>
</organism>
<dbReference type="Proteomes" id="UP001157502">
    <property type="component" value="Chromosome 14"/>
</dbReference>